<evidence type="ECO:0000313" key="13">
    <source>
        <dbReference type="EMBL" id="NEU03654.1"/>
    </source>
</evidence>
<keyword evidence="14" id="KW-1185">Reference proteome</keyword>
<dbReference type="CDD" id="cd00614">
    <property type="entry name" value="CGS_like"/>
    <property type="match status" value="1"/>
</dbReference>
<dbReference type="NCBIfam" id="NF004876">
    <property type="entry name" value="PRK06234.1"/>
    <property type="match status" value="1"/>
</dbReference>
<feature type="modified residue" description="N6-(pyridoxal phosphate)lysine" evidence="11">
    <location>
        <position position="212"/>
    </location>
</feature>
<dbReference type="InterPro" id="IPR015421">
    <property type="entry name" value="PyrdxlP-dep_Trfase_major"/>
</dbReference>
<gene>
    <name evidence="13" type="primary">megL</name>
    <name evidence="13" type="ORF">G3M99_02050</name>
</gene>
<evidence type="ECO:0000256" key="7">
    <source>
        <dbReference type="ARBA" id="ARBA00047175"/>
    </source>
</evidence>
<protein>
    <recommendedName>
        <fullName evidence="4">L-methionine gamma-lyase</fullName>
        <ecNumber evidence="3">4.4.1.11</ecNumber>
        <ecNumber evidence="7">4.4.1.2</ecNumber>
    </recommendedName>
    <alternativeName>
        <fullName evidence="8">Homocysteine desulfhydrase</fullName>
    </alternativeName>
</protein>
<dbReference type="FunFam" id="3.40.640.10:FF:000046">
    <property type="entry name" value="Cystathionine gamma-lyase"/>
    <property type="match status" value="1"/>
</dbReference>
<dbReference type="Gene3D" id="3.90.1150.10">
    <property type="entry name" value="Aspartate Aminotransferase, domain 1"/>
    <property type="match status" value="1"/>
</dbReference>
<sequence length="399" mass="43407">MSNENLKNMGFATKAIHGGNMKNAFGALSTPIFQTSTFVFDDAEQGGRRFALEEDGYIYSRLGNPTNTVLEDKLALLEGGEAAMSMSSGIGAITSAIWSIVEAGDHIVAAKTLYGCTFAFLNHGITKFGVEVTFVDATNPENIKNAMKDNTKLVYIETPANPNLALVDIKATAEIAHSKENCMLMVDNTFCTPYIQRPLELGADVVIHSGTKFLNGHGDVVCGFVIGNAEFIQKVRLFGVKDMTGSSMSPFDAYLVIRGMKTLPIRMEKHCCNAMKVAEFLETHKAVEKVYYPGLKSFPQYELGKEQMSLSGAIIAFEIKGDLEDGKKVINNTKLCALAVSLGDAETLIQHPASMTHSPYTPEEREEAGIKDNLIRLAVGLENAEDIIDDLDKALNSIL</sequence>
<evidence type="ECO:0000313" key="14">
    <source>
        <dbReference type="Proteomes" id="UP000481872"/>
    </source>
</evidence>
<reference evidence="13 14" key="1">
    <citation type="submission" date="2020-02" db="EMBL/GenBank/DDBJ databases">
        <title>Genome assembly of a novel Clostridium senegalense strain.</title>
        <authorList>
            <person name="Gupta T.B."/>
            <person name="Jauregui R."/>
            <person name="Maclean P."/>
            <person name="Nawarathana A."/>
            <person name="Brightwell G."/>
        </authorList>
    </citation>
    <scope>NUCLEOTIDE SEQUENCE [LARGE SCALE GENOMIC DNA]</scope>
    <source>
        <strain evidence="13 14">AGRFS4</strain>
    </source>
</reference>
<accession>A0A6M0H0J7</accession>
<evidence type="ECO:0000256" key="11">
    <source>
        <dbReference type="PIRSR" id="PIRSR001434-2"/>
    </source>
</evidence>
<dbReference type="FunFam" id="3.90.1150.10:FF:000008">
    <property type="entry name" value="Cystathionine gamma-synthase"/>
    <property type="match status" value="1"/>
</dbReference>
<dbReference type="InterPro" id="IPR015422">
    <property type="entry name" value="PyrdxlP-dep_Trfase_small"/>
</dbReference>
<evidence type="ECO:0000256" key="10">
    <source>
        <dbReference type="ARBA" id="ARBA00052699"/>
    </source>
</evidence>
<evidence type="ECO:0000256" key="5">
    <source>
        <dbReference type="ARBA" id="ARBA00022898"/>
    </source>
</evidence>
<evidence type="ECO:0000256" key="12">
    <source>
        <dbReference type="RuleBase" id="RU362118"/>
    </source>
</evidence>
<dbReference type="Gene3D" id="3.40.640.10">
    <property type="entry name" value="Type I PLP-dependent aspartate aminotransferase-like (Major domain)"/>
    <property type="match status" value="1"/>
</dbReference>
<dbReference type="PROSITE" id="PS00868">
    <property type="entry name" value="CYS_MET_METAB_PP"/>
    <property type="match status" value="1"/>
</dbReference>
<evidence type="ECO:0000256" key="3">
    <source>
        <dbReference type="ARBA" id="ARBA00012222"/>
    </source>
</evidence>
<dbReference type="NCBIfam" id="TIGR01328">
    <property type="entry name" value="met_gam_lyase"/>
    <property type="match status" value="1"/>
</dbReference>
<dbReference type="Pfam" id="PF01053">
    <property type="entry name" value="Cys_Met_Meta_PP"/>
    <property type="match status" value="1"/>
</dbReference>
<dbReference type="RefSeq" id="WP_061995434.1">
    <property type="nucleotide sequence ID" value="NZ_JAAGPU010000002.1"/>
</dbReference>
<comment type="caution">
    <text evidence="13">The sequence shown here is derived from an EMBL/GenBank/DDBJ whole genome shotgun (WGS) entry which is preliminary data.</text>
</comment>
<dbReference type="InterPro" id="IPR000277">
    <property type="entry name" value="Cys/Met-Metab_PyrdxlP-dep_enz"/>
</dbReference>
<dbReference type="InterPro" id="IPR054542">
    <property type="entry name" value="Cys_met_metab_PP"/>
</dbReference>
<dbReference type="EC" id="4.4.1.2" evidence="7"/>
<comment type="catalytic activity">
    <reaction evidence="10">
        <text>L-methionine + H2O = methanethiol + 2-oxobutanoate + NH4(+)</text>
        <dbReference type="Rhea" id="RHEA:23800"/>
        <dbReference type="ChEBI" id="CHEBI:15377"/>
        <dbReference type="ChEBI" id="CHEBI:16007"/>
        <dbReference type="ChEBI" id="CHEBI:16763"/>
        <dbReference type="ChEBI" id="CHEBI:28938"/>
        <dbReference type="ChEBI" id="CHEBI:57844"/>
        <dbReference type="EC" id="4.4.1.11"/>
    </reaction>
    <physiologicalReaction direction="left-to-right" evidence="10">
        <dbReference type="Rhea" id="RHEA:23801"/>
    </physiologicalReaction>
</comment>
<evidence type="ECO:0000256" key="1">
    <source>
        <dbReference type="ARBA" id="ARBA00001933"/>
    </source>
</evidence>
<dbReference type="EC" id="4.4.1.11" evidence="3"/>
<comment type="similarity">
    <text evidence="2">Belongs to the trans-sulfuration enzymes family. L-methionine gamma-lyase subfamily.</text>
</comment>
<dbReference type="PANTHER" id="PTHR11808">
    <property type="entry name" value="TRANS-SULFURATION ENZYME FAMILY MEMBER"/>
    <property type="match status" value="1"/>
</dbReference>
<dbReference type="PIRSF" id="PIRSF001434">
    <property type="entry name" value="CGS"/>
    <property type="match status" value="1"/>
</dbReference>
<keyword evidence="6 13" id="KW-0456">Lyase</keyword>
<dbReference type="GO" id="GO:0018826">
    <property type="term" value="F:methionine gamma-lyase activity"/>
    <property type="evidence" value="ECO:0007669"/>
    <property type="project" value="UniProtKB-EC"/>
</dbReference>
<organism evidence="13 14">
    <name type="scientific">Clostridium senegalense</name>
    <dbReference type="NCBI Taxonomy" id="1465809"/>
    <lineage>
        <taxon>Bacteria</taxon>
        <taxon>Bacillati</taxon>
        <taxon>Bacillota</taxon>
        <taxon>Clostridia</taxon>
        <taxon>Eubacteriales</taxon>
        <taxon>Clostridiaceae</taxon>
        <taxon>Clostridium</taxon>
    </lineage>
</organism>
<evidence type="ECO:0000256" key="2">
    <source>
        <dbReference type="ARBA" id="ARBA00008667"/>
    </source>
</evidence>
<evidence type="ECO:0000256" key="9">
    <source>
        <dbReference type="ARBA" id="ARBA00048780"/>
    </source>
</evidence>
<name>A0A6M0H0J7_9CLOT</name>
<evidence type="ECO:0000256" key="4">
    <source>
        <dbReference type="ARBA" id="ARBA00019040"/>
    </source>
</evidence>
<keyword evidence="5 11" id="KW-0663">Pyridoxal phosphate</keyword>
<comment type="catalytic activity">
    <reaction evidence="9">
        <text>L-homocysteine + H2O = 2-oxobutanoate + hydrogen sulfide + NH4(+) + H(+)</text>
        <dbReference type="Rhea" id="RHEA:14501"/>
        <dbReference type="ChEBI" id="CHEBI:15377"/>
        <dbReference type="ChEBI" id="CHEBI:15378"/>
        <dbReference type="ChEBI" id="CHEBI:16763"/>
        <dbReference type="ChEBI" id="CHEBI:28938"/>
        <dbReference type="ChEBI" id="CHEBI:29919"/>
        <dbReference type="ChEBI" id="CHEBI:58199"/>
        <dbReference type="EC" id="4.4.1.2"/>
    </reaction>
    <physiologicalReaction direction="left-to-right" evidence="9">
        <dbReference type="Rhea" id="RHEA:14502"/>
    </physiologicalReaction>
</comment>
<proteinExistence type="inferred from homology"/>
<dbReference type="GO" id="GO:0030170">
    <property type="term" value="F:pyridoxal phosphate binding"/>
    <property type="evidence" value="ECO:0007669"/>
    <property type="project" value="InterPro"/>
</dbReference>
<dbReference type="SUPFAM" id="SSF53383">
    <property type="entry name" value="PLP-dependent transferases"/>
    <property type="match status" value="1"/>
</dbReference>
<dbReference type="AlphaFoldDB" id="A0A6M0H0J7"/>
<evidence type="ECO:0000256" key="8">
    <source>
        <dbReference type="ARBA" id="ARBA00047199"/>
    </source>
</evidence>
<comment type="cofactor">
    <cofactor evidence="1 12">
        <name>pyridoxal 5'-phosphate</name>
        <dbReference type="ChEBI" id="CHEBI:597326"/>
    </cofactor>
</comment>
<evidence type="ECO:0000256" key="6">
    <source>
        <dbReference type="ARBA" id="ARBA00023239"/>
    </source>
</evidence>
<dbReference type="PANTHER" id="PTHR11808:SF80">
    <property type="entry name" value="CYSTATHIONINE GAMMA-LYASE"/>
    <property type="match status" value="1"/>
</dbReference>
<dbReference type="GO" id="GO:0005737">
    <property type="term" value="C:cytoplasm"/>
    <property type="evidence" value="ECO:0007669"/>
    <property type="project" value="TreeGrafter"/>
</dbReference>
<dbReference type="InterPro" id="IPR015424">
    <property type="entry name" value="PyrdxlP-dep_Trfase"/>
</dbReference>
<dbReference type="GO" id="GO:0019346">
    <property type="term" value="P:transsulfuration"/>
    <property type="evidence" value="ECO:0007669"/>
    <property type="project" value="InterPro"/>
</dbReference>
<dbReference type="Proteomes" id="UP000481872">
    <property type="component" value="Unassembled WGS sequence"/>
</dbReference>
<dbReference type="EMBL" id="JAAGPU010000002">
    <property type="protein sequence ID" value="NEU03654.1"/>
    <property type="molecule type" value="Genomic_DNA"/>
</dbReference>
<dbReference type="InterPro" id="IPR006237">
    <property type="entry name" value="L-Met_gamma_lys"/>
</dbReference>
<dbReference type="GO" id="GO:0047982">
    <property type="term" value="F:homocysteine desulfhydrase activity"/>
    <property type="evidence" value="ECO:0007669"/>
    <property type="project" value="UniProtKB-EC"/>
</dbReference>